<protein>
    <recommendedName>
        <fullName evidence="3">Histidine kinase</fullName>
    </recommendedName>
</protein>
<keyword evidence="2" id="KW-1185">Reference proteome</keyword>
<dbReference type="EMBL" id="CP009788">
    <property type="protein sequence ID" value="AJE03134.1"/>
    <property type="molecule type" value="Genomic_DNA"/>
</dbReference>
<dbReference type="Proteomes" id="UP000057609">
    <property type="component" value="Chromosome"/>
</dbReference>
<dbReference type="InterPro" id="IPR036890">
    <property type="entry name" value="HATPase_C_sf"/>
</dbReference>
<evidence type="ECO:0008006" key="3">
    <source>
        <dbReference type="Google" id="ProtNLM"/>
    </source>
</evidence>
<organism evidence="1 2">
    <name type="scientific">Geobacter pickeringii</name>
    <dbReference type="NCBI Taxonomy" id="345632"/>
    <lineage>
        <taxon>Bacteria</taxon>
        <taxon>Pseudomonadati</taxon>
        <taxon>Thermodesulfobacteriota</taxon>
        <taxon>Desulfuromonadia</taxon>
        <taxon>Geobacterales</taxon>
        <taxon>Geobacteraceae</taxon>
        <taxon>Geobacter</taxon>
    </lineage>
</organism>
<dbReference type="HOGENOM" id="CLU_868079_0_0_7"/>
<accession>A0A0B5BDD6</accession>
<dbReference type="Gene3D" id="3.30.565.10">
    <property type="entry name" value="Histidine kinase-like ATPase, C-terminal domain"/>
    <property type="match status" value="1"/>
</dbReference>
<reference evidence="1 2" key="1">
    <citation type="journal article" date="2015" name="Genome Announc.">
        <title>Complete Genome of Geobacter pickeringii G13T, a Metal-Reducing Isolate from Sedimentary Kaolin Deposits.</title>
        <authorList>
            <person name="Badalamenti J.P."/>
            <person name="Bond D.R."/>
        </authorList>
    </citation>
    <scope>NUCLEOTIDE SEQUENCE [LARGE SCALE GENOMIC DNA]</scope>
    <source>
        <strain evidence="1 2">G13</strain>
    </source>
</reference>
<dbReference type="AlphaFoldDB" id="A0A0B5BDD6"/>
<dbReference type="STRING" id="345632.GPICK_06935"/>
<dbReference type="OrthoDB" id="5395035at2"/>
<dbReference type="RefSeq" id="WP_039741648.1">
    <property type="nucleotide sequence ID" value="NZ_CP009788.1"/>
</dbReference>
<evidence type="ECO:0000313" key="1">
    <source>
        <dbReference type="EMBL" id="AJE03134.1"/>
    </source>
</evidence>
<gene>
    <name evidence="1" type="ORF">GPICK_06935</name>
</gene>
<name>A0A0B5BDD6_9BACT</name>
<evidence type="ECO:0000313" key="2">
    <source>
        <dbReference type="Proteomes" id="UP000057609"/>
    </source>
</evidence>
<sequence>MTTYPTILAILRDDADRYLWQRDLASIPGTLTAVARAPLTASIREACEAVPHPRFILLSARFYPNEASDVIETIREYHAAVEILLVSPADDPFPAVAPLFRDGIRNLVVAPVPPGEGDGRRESPLRIAVASLGDNAGDRVSTCLMPGTAIHEFALSSSDDKEALIARLERTVNGTTAEAEFLRQRAALVADEMIENSLSGAPRDSGGGRLFHKGESRSMLPGEKIAFRFGFDGETLAMEVADGWGSLRPEEVIEHFSRNRDREGLPPTDGGLGLFLIWRFIDHLHVSITPGQETVVSGHVKLAPPGDLPDAKGFHITAWRDCA</sequence>
<dbReference type="KEGG" id="gpi:GPICK_06935"/>
<proteinExistence type="predicted"/>